<name>A0A1X2BKZ0_9MYCO</name>
<sequence>MTTISEELLFAAVERRLTSNFGHLPAEQVSGAVLRARERFEHSPIRDFVSILVERHARAELSMSRQPSQ</sequence>
<dbReference type="NCBIfam" id="NF046112">
    <property type="entry name" value="MSMEG_6209_Nter"/>
    <property type="match status" value="1"/>
</dbReference>
<dbReference type="EMBL" id="LQPQ01000206">
    <property type="protein sequence ID" value="ORW64272.1"/>
    <property type="molecule type" value="Genomic_DNA"/>
</dbReference>
<accession>A0A1X2BKZ0</accession>
<dbReference type="RefSeq" id="WP_085252639.1">
    <property type="nucleotide sequence ID" value="NZ_CAJMWI010000001.1"/>
</dbReference>
<dbReference type="AlphaFoldDB" id="A0A1X2BKZ0"/>
<evidence type="ECO:0000313" key="1">
    <source>
        <dbReference type="EMBL" id="ORW64272.1"/>
    </source>
</evidence>
<reference evidence="1 2" key="1">
    <citation type="submission" date="2016-01" db="EMBL/GenBank/DDBJ databases">
        <title>The new phylogeny of the genus Mycobacterium.</title>
        <authorList>
            <person name="Tarcisio F."/>
            <person name="Conor M."/>
            <person name="Antonella G."/>
            <person name="Elisabetta G."/>
            <person name="Giulia F.S."/>
            <person name="Sara T."/>
            <person name="Anna F."/>
            <person name="Clotilde B."/>
            <person name="Roberto B."/>
            <person name="Veronica D.S."/>
            <person name="Fabio R."/>
            <person name="Monica P."/>
            <person name="Olivier J."/>
            <person name="Enrico T."/>
            <person name="Nicola S."/>
        </authorList>
    </citation>
    <scope>NUCLEOTIDE SEQUENCE [LARGE SCALE GENOMIC DNA]</scope>
    <source>
        <strain evidence="1 2">DSM 45176</strain>
    </source>
</reference>
<dbReference type="Proteomes" id="UP000193087">
    <property type="component" value="Unassembled WGS sequence"/>
</dbReference>
<protein>
    <submittedName>
        <fullName evidence="1">Uncharacterized protein</fullName>
    </submittedName>
</protein>
<dbReference type="OrthoDB" id="4277148at2"/>
<comment type="caution">
    <text evidence="1">The sequence shown here is derived from an EMBL/GenBank/DDBJ whole genome shotgun (WGS) entry which is preliminary data.</text>
</comment>
<dbReference type="GeneID" id="93496370"/>
<keyword evidence="2" id="KW-1185">Reference proteome</keyword>
<evidence type="ECO:0000313" key="2">
    <source>
        <dbReference type="Proteomes" id="UP000193087"/>
    </source>
</evidence>
<gene>
    <name evidence="1" type="ORF">AWC22_03170</name>
</gene>
<organism evidence="1 2">
    <name type="scientific">Mycobacterium riyadhense</name>
    <dbReference type="NCBI Taxonomy" id="486698"/>
    <lineage>
        <taxon>Bacteria</taxon>
        <taxon>Bacillati</taxon>
        <taxon>Actinomycetota</taxon>
        <taxon>Actinomycetes</taxon>
        <taxon>Mycobacteriales</taxon>
        <taxon>Mycobacteriaceae</taxon>
        <taxon>Mycobacterium</taxon>
    </lineage>
</organism>
<dbReference type="Gene3D" id="1.10.8.1060">
    <property type="entry name" value="Corynebacterium glutamicum thioredoxin-dependent arsenate reductase, N-terminal domain"/>
    <property type="match status" value="1"/>
</dbReference>
<proteinExistence type="predicted"/>